<organism evidence="1 2">
    <name type="scientific">Spirulina subsalsa FACHB-351</name>
    <dbReference type="NCBI Taxonomy" id="234711"/>
    <lineage>
        <taxon>Bacteria</taxon>
        <taxon>Bacillati</taxon>
        <taxon>Cyanobacteriota</taxon>
        <taxon>Cyanophyceae</taxon>
        <taxon>Spirulinales</taxon>
        <taxon>Spirulinaceae</taxon>
        <taxon>Spirulina</taxon>
    </lineage>
</organism>
<protein>
    <submittedName>
        <fullName evidence="1">DUF4089 domain-containing protein</fullName>
    </submittedName>
</protein>
<proteinExistence type="predicted"/>
<keyword evidence="2" id="KW-1185">Reference proteome</keyword>
<accession>A0ABT3L3U7</accession>
<dbReference type="EMBL" id="JAIHOM010000028">
    <property type="protein sequence ID" value="MCW6036122.1"/>
    <property type="molecule type" value="Genomic_DNA"/>
</dbReference>
<dbReference type="InterPro" id="IPR025148">
    <property type="entry name" value="AtzG-like"/>
</dbReference>
<dbReference type="RefSeq" id="WP_265263860.1">
    <property type="nucleotide sequence ID" value="NZ_JAIHOM010000028.1"/>
</dbReference>
<gene>
    <name evidence="1" type="ORF">K4A83_07530</name>
</gene>
<name>A0ABT3L3U7_9CYAN</name>
<reference evidence="1 2" key="1">
    <citation type="submission" date="2021-08" db="EMBL/GenBank/DDBJ databases">
        <title>Draft genome sequence of Spirulina subsalsa with high tolerance to salinity and hype-accumulation of phycocyanin.</title>
        <authorList>
            <person name="Pei H."/>
            <person name="Jiang L."/>
        </authorList>
    </citation>
    <scope>NUCLEOTIDE SEQUENCE [LARGE SCALE GENOMIC DNA]</scope>
    <source>
        <strain evidence="1 2">FACHB-351</strain>
    </source>
</reference>
<sequence>MSEKDSPINLREYVQQVSSLMNLTIAPEYWPGIIQNLEQMAELAPLVTEFPLPEEIESVPVFEP</sequence>
<evidence type="ECO:0000313" key="2">
    <source>
        <dbReference type="Proteomes" id="UP001526426"/>
    </source>
</evidence>
<comment type="caution">
    <text evidence="1">The sequence shown here is derived from an EMBL/GenBank/DDBJ whole genome shotgun (WGS) entry which is preliminary data.</text>
</comment>
<dbReference type="Pfam" id="PF13318">
    <property type="entry name" value="AtzG-like"/>
    <property type="match status" value="1"/>
</dbReference>
<dbReference type="Proteomes" id="UP001526426">
    <property type="component" value="Unassembled WGS sequence"/>
</dbReference>
<evidence type="ECO:0000313" key="1">
    <source>
        <dbReference type="EMBL" id="MCW6036122.1"/>
    </source>
</evidence>